<feature type="domain" description="RNA polymerase III subunit RPC82-related helix-turn-helix" evidence="11">
    <location>
        <begin position="62"/>
        <end position="124"/>
    </location>
</feature>
<dbReference type="Pfam" id="PF20912">
    <property type="entry name" value="RPC3_helical"/>
    <property type="match status" value="1"/>
</dbReference>
<comment type="subcellular location">
    <subcellularLocation>
        <location evidence="1 8">Nucleus</location>
    </subcellularLocation>
</comment>
<reference evidence="13 14" key="1">
    <citation type="journal article" date="2011" name="Proc. Natl. Acad. Sci. U.S.A.">
        <title>Evolutionary erosion of yeast sex chromosomes by mating-type switching accidents.</title>
        <authorList>
            <person name="Gordon J.L."/>
            <person name="Armisen D."/>
            <person name="Proux-Wera E."/>
            <person name="Oheigeartaigh S.S."/>
            <person name="Byrne K.P."/>
            <person name="Wolfe K.H."/>
        </authorList>
    </citation>
    <scope>NUCLEOTIDE SEQUENCE [LARGE SCALE GENOMIC DNA]</scope>
    <source>
        <strain evidence="14">ATCC 10597 / BCRC 20456 / CBS 421 / NBRC 0211 / NRRL Y-12639</strain>
    </source>
</reference>
<dbReference type="eggNOG" id="KOG2587">
    <property type="taxonomic scope" value="Eukaryota"/>
</dbReference>
<dbReference type="OMA" id="KHRFVRH"/>
<dbReference type="InterPro" id="IPR008806">
    <property type="entry name" value="RNA_pol_III_Rpc82_C"/>
</dbReference>
<dbReference type="GO" id="GO:0006384">
    <property type="term" value="P:transcription initiation at RNA polymerase III promoter"/>
    <property type="evidence" value="ECO:0007669"/>
    <property type="project" value="EnsemblFungi"/>
</dbReference>
<dbReference type="PANTHER" id="PTHR12949">
    <property type="entry name" value="RNA POLYMERASE III DNA DIRECTED -RELATED"/>
    <property type="match status" value="1"/>
</dbReference>
<feature type="region of interest" description="Disordered" evidence="9">
    <location>
        <begin position="402"/>
        <end position="430"/>
    </location>
</feature>
<dbReference type="HOGENOM" id="CLU_010734_0_0_1"/>
<dbReference type="GeneID" id="11494004"/>
<organism evidence="13 14">
    <name type="scientific">Naumovozyma dairenensis (strain ATCC 10597 / BCRC 20456 / CBS 421 / NBRC 0211 / NRRL Y-12639)</name>
    <name type="common">Saccharomyces dairenensis</name>
    <dbReference type="NCBI Taxonomy" id="1071378"/>
    <lineage>
        <taxon>Eukaryota</taxon>
        <taxon>Fungi</taxon>
        <taxon>Dikarya</taxon>
        <taxon>Ascomycota</taxon>
        <taxon>Saccharomycotina</taxon>
        <taxon>Saccharomycetes</taxon>
        <taxon>Saccharomycetales</taxon>
        <taxon>Saccharomycetaceae</taxon>
        <taxon>Naumovozyma</taxon>
    </lineage>
</organism>
<evidence type="ECO:0000256" key="3">
    <source>
        <dbReference type="ARBA" id="ARBA00016689"/>
    </source>
</evidence>
<dbReference type="GO" id="GO:0042797">
    <property type="term" value="P:tRNA transcription by RNA polymerase III"/>
    <property type="evidence" value="ECO:0007669"/>
    <property type="project" value="EnsemblFungi"/>
</dbReference>
<gene>
    <name evidence="13" type="primary">NDAI0J00120</name>
    <name evidence="13" type="ordered locus">NDAI_0J00120</name>
</gene>
<feature type="domain" description="RNA polymerase III Rpc82 C -terminal" evidence="10">
    <location>
        <begin position="207"/>
        <end position="506"/>
    </location>
</feature>
<dbReference type="Pfam" id="PF08221">
    <property type="entry name" value="HTH_9"/>
    <property type="match status" value="1"/>
</dbReference>
<evidence type="ECO:0000256" key="4">
    <source>
        <dbReference type="ARBA" id="ARBA00022478"/>
    </source>
</evidence>
<dbReference type="InterPro" id="IPR055207">
    <property type="entry name" value="POLR3C_WHD"/>
</dbReference>
<dbReference type="InterPro" id="IPR013197">
    <property type="entry name" value="RNA_pol_III_RPC82-rel_HTH"/>
</dbReference>
<dbReference type="GO" id="GO:0003697">
    <property type="term" value="F:single-stranded DNA binding"/>
    <property type="evidence" value="ECO:0007669"/>
    <property type="project" value="UniProtKB-UniRule"/>
</dbReference>
<dbReference type="STRING" id="1071378.G0WHC4"/>
<evidence type="ECO:0000256" key="6">
    <source>
        <dbReference type="ARBA" id="ARBA00023242"/>
    </source>
</evidence>
<evidence type="ECO:0000256" key="7">
    <source>
        <dbReference type="ARBA" id="ARBA00025127"/>
    </source>
</evidence>
<keyword evidence="5 8" id="KW-0804">Transcription</keyword>
<dbReference type="KEGG" id="ndi:NDAI_0J00120"/>
<keyword evidence="14" id="KW-1185">Reference proteome</keyword>
<comment type="similarity">
    <text evidence="8">Belongs to the RNA polymerase beta chain family.</text>
</comment>
<dbReference type="Pfam" id="PF22536">
    <property type="entry name" value="WHD_POLR3C"/>
    <property type="match status" value="1"/>
</dbReference>
<evidence type="ECO:0000259" key="11">
    <source>
        <dbReference type="Pfam" id="PF08221"/>
    </source>
</evidence>
<dbReference type="Gene3D" id="1.10.10.10">
    <property type="entry name" value="Winged helix-like DNA-binding domain superfamily/Winged helix DNA-binding domain"/>
    <property type="match status" value="2"/>
</dbReference>
<dbReference type="Pfam" id="PF05645">
    <property type="entry name" value="RNA_pol_Rpc82"/>
    <property type="match status" value="1"/>
</dbReference>
<name>G0WHC4_NAUDC</name>
<evidence type="ECO:0000256" key="5">
    <source>
        <dbReference type="ARBA" id="ARBA00023163"/>
    </source>
</evidence>
<comment type="subunit">
    <text evidence="2 8">Component of the RNA polymerase III (Pol III) complex consisting of 17 subunits.</text>
</comment>
<dbReference type="PANTHER" id="PTHR12949:SF0">
    <property type="entry name" value="DNA-DIRECTED RNA POLYMERASE III SUBUNIT RPC3"/>
    <property type="match status" value="1"/>
</dbReference>
<evidence type="ECO:0000313" key="13">
    <source>
        <dbReference type="EMBL" id="CCD26904.1"/>
    </source>
</evidence>
<dbReference type="Proteomes" id="UP000000689">
    <property type="component" value="Chromosome 10"/>
</dbReference>
<evidence type="ECO:0000313" key="14">
    <source>
        <dbReference type="Proteomes" id="UP000000689"/>
    </source>
</evidence>
<feature type="region of interest" description="Disordered" evidence="9">
    <location>
        <begin position="442"/>
        <end position="466"/>
    </location>
</feature>
<evidence type="ECO:0000256" key="8">
    <source>
        <dbReference type="RuleBase" id="RU367076"/>
    </source>
</evidence>
<evidence type="ECO:0000256" key="2">
    <source>
        <dbReference type="ARBA" id="ARBA00011206"/>
    </source>
</evidence>
<dbReference type="EMBL" id="HE580276">
    <property type="protein sequence ID" value="CCD26904.1"/>
    <property type="molecule type" value="Genomic_DNA"/>
</dbReference>
<feature type="compositionally biased region" description="Polar residues" evidence="9">
    <location>
        <begin position="1"/>
        <end position="20"/>
    </location>
</feature>
<evidence type="ECO:0000256" key="9">
    <source>
        <dbReference type="SAM" id="MobiDB-lite"/>
    </source>
</evidence>
<dbReference type="AlphaFoldDB" id="G0WHC4"/>
<dbReference type="InterPro" id="IPR036388">
    <property type="entry name" value="WH-like_DNA-bd_sf"/>
</dbReference>
<dbReference type="GO" id="GO:0003899">
    <property type="term" value="F:DNA-directed RNA polymerase activity"/>
    <property type="evidence" value="ECO:0007669"/>
    <property type="project" value="EnsemblFungi"/>
</dbReference>
<dbReference type="InterPro" id="IPR039748">
    <property type="entry name" value="RPC3"/>
</dbReference>
<feature type="compositionally biased region" description="Polar residues" evidence="9">
    <location>
        <begin position="27"/>
        <end position="46"/>
    </location>
</feature>
<dbReference type="GO" id="GO:0005666">
    <property type="term" value="C:RNA polymerase III complex"/>
    <property type="evidence" value="ECO:0007669"/>
    <property type="project" value="UniProtKB-UniRule"/>
</dbReference>
<sequence length="673" mass="76386">MDSILNSTVDALTSQGQANGNNNTTTPSIANGSNTNNPQDSDPNTTISVSSLEQRTLAPERFLYVELVKSHLGERASKMVELLLSLGRLSVHDMVDKLTNFTYESAKATLVSLIQLRCVRYLEETSFSGKKTTYYYYNEDGFLLFLYSGSIIEEMHNYFPQRAKSQDSKLSLAAHIIQNILSLGSVTLKDYLQSASSDISTHELTAMFVQLVESEFLIPITKLNYTPINDLWNLLFEKEYKLIPRTSTLSDLKKRTEAKAKAKEQFENLLNVSNNTSKIITTDPRTSLKTVIKTIPLTFNLDRFLKIRRTKQLTHFAKSRISSASSQVYKIALKLTEQKSPNLYNPLIKTGLLQDLDEAIGIKEELELKEEKTPGVTFNAIDVSKHMTPYINLTGTLTSFVKKNSNNKRSNDESNDANNKRLKTEDGFTIPSLPAGLESIQEDDNEDQNQNQNQDDMEFDENDTDPHSITLINNHLKLLASSKIPFLQETRPGVFYVPYSKLIPMLKSSMYDYILVSTLGPSAMRIRRCITVNGLVSEKVITQTALMKEKDIRSTISSLIKYNVVEIQEVPRTADRAASRAVFLFRCNEKQSYNFMKQNLTWNIANLLYKKEILRNENSTLLTKANRDDVKGREAELLLPSELNQLKMVNERELNTFGRISRVLSLWEVFSLC</sequence>
<dbReference type="RefSeq" id="XP_003672147.1">
    <property type="nucleotide sequence ID" value="XM_003672099.1"/>
</dbReference>
<keyword evidence="6 8" id="KW-0539">Nucleus</keyword>
<evidence type="ECO:0000259" key="10">
    <source>
        <dbReference type="Pfam" id="PF05645"/>
    </source>
</evidence>
<evidence type="ECO:0000259" key="12">
    <source>
        <dbReference type="Pfam" id="PF22536"/>
    </source>
</evidence>
<comment type="function">
    <text evidence="7 8">DNA-dependent RNA polymerase catalyzes the transcription of DNA into RNA using the four ribonucleoside triphosphates as substrates. Specific core component of RNA polymerase III which synthesizes small RNAs, such as 5S rRNA and tRNAs.</text>
</comment>
<dbReference type="OrthoDB" id="272392at2759"/>
<protein>
    <recommendedName>
        <fullName evidence="3 8">DNA-directed RNA polymerase III subunit RPC3</fullName>
        <shortName evidence="8">RNA polymerase III subunit C3</shortName>
    </recommendedName>
</protein>
<dbReference type="GO" id="GO:0006386">
    <property type="term" value="P:termination of RNA polymerase III transcription"/>
    <property type="evidence" value="ECO:0007669"/>
    <property type="project" value="EnsemblFungi"/>
</dbReference>
<evidence type="ECO:0000256" key="1">
    <source>
        <dbReference type="ARBA" id="ARBA00004123"/>
    </source>
</evidence>
<proteinExistence type="inferred from homology"/>
<accession>G0WHC4</accession>
<keyword evidence="4 8" id="KW-0240">DNA-directed RNA polymerase</keyword>
<feature type="domain" description="DNA-directed RNA polymerase III subunit RPC3 winged-helix" evidence="12">
    <location>
        <begin position="514"/>
        <end position="586"/>
    </location>
</feature>
<feature type="region of interest" description="Disordered" evidence="9">
    <location>
        <begin position="1"/>
        <end position="46"/>
    </location>
</feature>